<reference evidence="6" key="1">
    <citation type="submission" date="2016-05" db="EMBL/GenBank/DDBJ databases">
        <title>Comparative genomics of biotechnologically important yeasts.</title>
        <authorList>
            <consortium name="DOE Joint Genome Institute"/>
            <person name="Riley R."/>
            <person name="Haridas S."/>
            <person name="Wolfe K.H."/>
            <person name="Lopes M.R."/>
            <person name="Hittinger C.T."/>
            <person name="Goker M."/>
            <person name="Salamov A."/>
            <person name="Wisecaver J."/>
            <person name="Long T.M."/>
            <person name="Aerts A.L."/>
            <person name="Barry K."/>
            <person name="Choi C."/>
            <person name="Clum A."/>
            <person name="Coughlan A.Y."/>
            <person name="Deshpande S."/>
            <person name="Douglass A.P."/>
            <person name="Hanson S.J."/>
            <person name="Klenk H.-P."/>
            <person name="Labutti K."/>
            <person name="Lapidus A."/>
            <person name="Lindquist E."/>
            <person name="Lipzen A."/>
            <person name="Meier-Kolthoff J.P."/>
            <person name="Ohm R.A."/>
            <person name="Otillar R.P."/>
            <person name="Pangilinan J."/>
            <person name="Peng Y."/>
            <person name="Rokas A."/>
            <person name="Rosa C.A."/>
            <person name="Scheuner C."/>
            <person name="Sibirny A.A."/>
            <person name="Slot J.C."/>
            <person name="Stielow J.B."/>
            <person name="Sun H."/>
            <person name="Kurtzman C.P."/>
            <person name="Blackwell M."/>
            <person name="Grigoriev I.V."/>
            <person name="Jeffries T.W."/>
        </authorList>
    </citation>
    <scope>NUCLEOTIDE SEQUENCE [LARGE SCALE GENOMIC DNA]</scope>
    <source>
        <strain evidence="6">NRRL Y-12698</strain>
    </source>
</reference>
<dbReference type="EMBL" id="KV454443">
    <property type="protein sequence ID" value="ODQ77057.1"/>
    <property type="molecule type" value="Genomic_DNA"/>
</dbReference>
<keyword evidence="6" id="KW-1185">Reference proteome</keyword>
<dbReference type="RefSeq" id="XP_018982385.1">
    <property type="nucleotide sequence ID" value="XM_019130101.1"/>
</dbReference>
<organism evidence="5 6">
    <name type="scientific">Babjeviella inositovora NRRL Y-12698</name>
    <dbReference type="NCBI Taxonomy" id="984486"/>
    <lineage>
        <taxon>Eukaryota</taxon>
        <taxon>Fungi</taxon>
        <taxon>Dikarya</taxon>
        <taxon>Ascomycota</taxon>
        <taxon>Saccharomycotina</taxon>
        <taxon>Pichiomycetes</taxon>
        <taxon>Serinales incertae sedis</taxon>
        <taxon>Babjeviella</taxon>
    </lineage>
</organism>
<dbReference type="PROSITE" id="PS51417">
    <property type="entry name" value="ARF"/>
    <property type="match status" value="1"/>
</dbReference>
<dbReference type="GO" id="GO:0046872">
    <property type="term" value="F:metal ion binding"/>
    <property type="evidence" value="ECO:0007669"/>
    <property type="project" value="UniProtKB-KW"/>
</dbReference>
<dbReference type="InterPro" id="IPR006689">
    <property type="entry name" value="Small_GTPase_ARF/SAR"/>
</dbReference>
<feature type="binding site" evidence="3">
    <location>
        <begin position="154"/>
        <end position="157"/>
    </location>
    <ligand>
        <name>GTP</name>
        <dbReference type="ChEBI" id="CHEBI:37565"/>
    </ligand>
</feature>
<dbReference type="PANTHER" id="PTHR45732">
    <property type="entry name" value="ADP-RIBOSYLATION FACTOR-LIKE PROTEIN 8"/>
    <property type="match status" value="1"/>
</dbReference>
<name>A0A1E3QJ95_9ASCO</name>
<gene>
    <name evidence="5" type="ORF">BABINDRAFT_163790</name>
</gene>
<dbReference type="Pfam" id="PF00025">
    <property type="entry name" value="Arf"/>
    <property type="match status" value="1"/>
</dbReference>
<keyword evidence="4" id="KW-0479">Metal-binding</keyword>
<dbReference type="GO" id="GO:0098852">
    <property type="term" value="C:lytic vacuole membrane"/>
    <property type="evidence" value="ECO:0007669"/>
    <property type="project" value="TreeGrafter"/>
</dbReference>
<proteinExistence type="predicted"/>
<keyword evidence="4" id="KW-0460">Magnesium</keyword>
<dbReference type="GO" id="GO:0003924">
    <property type="term" value="F:GTPase activity"/>
    <property type="evidence" value="ECO:0007669"/>
    <property type="project" value="InterPro"/>
</dbReference>
<dbReference type="GeneID" id="30147954"/>
<feature type="binding site" evidence="4">
    <location>
        <position position="36"/>
    </location>
    <ligand>
        <name>Mg(2+)</name>
        <dbReference type="ChEBI" id="CHEBI:18420"/>
    </ligand>
</feature>
<accession>A0A1E3QJ95</accession>
<feature type="binding site" evidence="4">
    <location>
        <position position="74"/>
    </location>
    <ligand>
        <name>Mg(2+)</name>
        <dbReference type="ChEBI" id="CHEBI:18420"/>
    </ligand>
</feature>
<dbReference type="STRING" id="984486.A0A1E3QJ95"/>
<evidence type="ECO:0000313" key="5">
    <source>
        <dbReference type="EMBL" id="ODQ77057.1"/>
    </source>
</evidence>
<dbReference type="SMART" id="SM00178">
    <property type="entry name" value="SAR"/>
    <property type="match status" value="1"/>
</dbReference>
<dbReference type="SMART" id="SM00177">
    <property type="entry name" value="ARF"/>
    <property type="match status" value="1"/>
</dbReference>
<evidence type="ECO:0000313" key="6">
    <source>
        <dbReference type="Proteomes" id="UP000094336"/>
    </source>
</evidence>
<evidence type="ECO:0000256" key="2">
    <source>
        <dbReference type="ARBA" id="ARBA00023134"/>
    </source>
</evidence>
<dbReference type="SUPFAM" id="SSF52540">
    <property type="entry name" value="P-loop containing nucleoside triphosphate hydrolases"/>
    <property type="match status" value="1"/>
</dbReference>
<dbReference type="PANTHER" id="PTHR45732:SF7">
    <property type="entry name" value="ADP-RIBOSYLATION FACTOR-LIKE PROTEIN 8"/>
    <property type="match status" value="1"/>
</dbReference>
<dbReference type="Gene3D" id="3.40.50.300">
    <property type="entry name" value="P-loop containing nucleotide triphosphate hydrolases"/>
    <property type="match status" value="1"/>
</dbReference>
<evidence type="ECO:0000256" key="3">
    <source>
        <dbReference type="PIRSR" id="PIRSR606689-1"/>
    </source>
</evidence>
<evidence type="ECO:0000256" key="4">
    <source>
        <dbReference type="PIRSR" id="PIRSR606689-2"/>
    </source>
</evidence>
<protein>
    <submittedName>
        <fullName evidence="5">Uncharacterized protein</fullName>
    </submittedName>
</protein>
<evidence type="ECO:0000256" key="1">
    <source>
        <dbReference type="ARBA" id="ARBA00022741"/>
    </source>
</evidence>
<sequence>MWITDCLFRSWGYLVSFFYRHHLNITVIGLQNAGKTTFAKMLDITSRNQESGSELHRTRRDSASRKRELLTIPTVGYETHFLMINNVSIKCVDLGGQERFYRFWNNFLIQENTDLIVYIIDLSDGSTIADARAKLHNVIRQTNDSKVPILILGNKLDIISKSTLGTDSDVTNGANNDATNHVSPRESLLDMRNFKKMVYFTNYLGIEHIKGGIYLRGDDYGAISESDGPVTSTDPVSNNGTMLYGLIPFTLGRIWPLKQGLLGLEDYRNGLIELTRDVGIFIGSLNEQRYISDIIRWILGNGSDFSASPRLCPERSTSAVSSIRRES</sequence>
<keyword evidence="1 3" id="KW-0547">Nucleotide-binding</keyword>
<feature type="binding site" evidence="3">
    <location>
        <position position="96"/>
    </location>
    <ligand>
        <name>GTP</name>
        <dbReference type="ChEBI" id="CHEBI:37565"/>
    </ligand>
</feature>
<dbReference type="GO" id="GO:0005525">
    <property type="term" value="F:GTP binding"/>
    <property type="evidence" value="ECO:0007669"/>
    <property type="project" value="UniProtKB-KW"/>
</dbReference>
<keyword evidence="2 3" id="KW-0342">GTP-binding</keyword>
<feature type="binding site" evidence="3">
    <location>
        <begin position="29"/>
        <end position="36"/>
    </location>
    <ligand>
        <name>GTP</name>
        <dbReference type="ChEBI" id="CHEBI:37565"/>
    </ligand>
</feature>
<dbReference type="InterPro" id="IPR027417">
    <property type="entry name" value="P-loop_NTPase"/>
</dbReference>
<dbReference type="AlphaFoldDB" id="A0A1E3QJ95"/>
<dbReference type="OrthoDB" id="2011769at2759"/>
<dbReference type="Proteomes" id="UP000094336">
    <property type="component" value="Unassembled WGS sequence"/>
</dbReference>